<gene>
    <name evidence="1" type="ORF">GCM10023150_20060</name>
</gene>
<evidence type="ECO:0000313" key="1">
    <source>
        <dbReference type="EMBL" id="GAA4352453.1"/>
    </source>
</evidence>
<keyword evidence="2" id="KW-1185">Reference proteome</keyword>
<organism evidence="1 2">
    <name type="scientific">Kangiella taiwanensis</name>
    <dbReference type="NCBI Taxonomy" id="1079179"/>
    <lineage>
        <taxon>Bacteria</taxon>
        <taxon>Pseudomonadati</taxon>
        <taxon>Pseudomonadota</taxon>
        <taxon>Gammaproteobacteria</taxon>
        <taxon>Kangiellales</taxon>
        <taxon>Kangiellaceae</taxon>
        <taxon>Kangiella</taxon>
    </lineage>
</organism>
<proteinExistence type="predicted"/>
<dbReference type="EMBL" id="BAABFU010000003">
    <property type="protein sequence ID" value="GAA4352453.1"/>
    <property type="molecule type" value="Genomic_DNA"/>
</dbReference>
<reference evidence="2" key="1">
    <citation type="journal article" date="2019" name="Int. J. Syst. Evol. Microbiol.">
        <title>The Global Catalogue of Microorganisms (GCM) 10K type strain sequencing project: providing services to taxonomists for standard genome sequencing and annotation.</title>
        <authorList>
            <consortium name="The Broad Institute Genomics Platform"/>
            <consortium name="The Broad Institute Genome Sequencing Center for Infectious Disease"/>
            <person name="Wu L."/>
            <person name="Ma J."/>
        </authorList>
    </citation>
    <scope>NUCLEOTIDE SEQUENCE [LARGE SCALE GENOMIC DNA]</scope>
    <source>
        <strain evidence="2">JCM 17727</strain>
    </source>
</reference>
<evidence type="ECO:0000313" key="2">
    <source>
        <dbReference type="Proteomes" id="UP001501294"/>
    </source>
</evidence>
<dbReference type="InterPro" id="IPR046651">
    <property type="entry name" value="DUF6763"/>
</dbReference>
<accession>A0ABP8I711</accession>
<comment type="caution">
    <text evidence="1">The sequence shown here is derived from an EMBL/GenBank/DDBJ whole genome shotgun (WGS) entry which is preliminary data.</text>
</comment>
<dbReference type="RefSeq" id="WP_223579548.1">
    <property type="nucleotide sequence ID" value="NZ_BAABFU010000003.1"/>
</dbReference>
<sequence>MAQAIQAERGQWYKRLDLDESFEVVAIDRDEECIEIQYYNGEIEEIDEASWLLLEIAPIAPPDNWSGAFGTDNRVEFEPEADSLEAALNIMDANSY</sequence>
<dbReference type="Pfam" id="PF20549">
    <property type="entry name" value="DUF6763"/>
    <property type="match status" value="1"/>
</dbReference>
<protein>
    <submittedName>
        <fullName evidence="1">Uncharacterized protein</fullName>
    </submittedName>
</protein>
<name>A0ABP8I711_9GAMM</name>
<dbReference type="Proteomes" id="UP001501294">
    <property type="component" value="Unassembled WGS sequence"/>
</dbReference>